<comment type="caution">
    <text evidence="3">The sequence shown here is derived from an EMBL/GenBank/DDBJ whole genome shotgun (WGS) entry which is preliminary data.</text>
</comment>
<dbReference type="EMBL" id="BAAALM010000005">
    <property type="protein sequence ID" value="GAA1198968.1"/>
    <property type="molecule type" value="Genomic_DNA"/>
</dbReference>
<dbReference type="Pfam" id="PF00144">
    <property type="entry name" value="Beta-lactamase"/>
    <property type="match status" value="1"/>
</dbReference>
<evidence type="ECO:0000313" key="3">
    <source>
        <dbReference type="EMBL" id="GAA1198968.1"/>
    </source>
</evidence>
<dbReference type="InterPro" id="IPR050491">
    <property type="entry name" value="AmpC-like"/>
</dbReference>
<evidence type="ECO:0000259" key="2">
    <source>
        <dbReference type="Pfam" id="PF24491"/>
    </source>
</evidence>
<dbReference type="InterPro" id="IPR056008">
    <property type="entry name" value="DUF7586"/>
</dbReference>
<protein>
    <submittedName>
        <fullName evidence="3">Serine hydrolase domain-containing protein</fullName>
    </submittedName>
</protein>
<organism evidence="3 4">
    <name type="scientific">Prauserella alba</name>
    <dbReference type="NCBI Taxonomy" id="176898"/>
    <lineage>
        <taxon>Bacteria</taxon>
        <taxon>Bacillati</taxon>
        <taxon>Actinomycetota</taxon>
        <taxon>Actinomycetes</taxon>
        <taxon>Pseudonocardiales</taxon>
        <taxon>Pseudonocardiaceae</taxon>
        <taxon>Prauserella</taxon>
    </lineage>
</organism>
<accession>A0ABN1V8T3</accession>
<dbReference type="Pfam" id="PF24491">
    <property type="entry name" value="DUF7586"/>
    <property type="match status" value="1"/>
</dbReference>
<reference evidence="3 4" key="1">
    <citation type="journal article" date="2019" name="Int. J. Syst. Evol. Microbiol.">
        <title>The Global Catalogue of Microorganisms (GCM) 10K type strain sequencing project: providing services to taxonomists for standard genome sequencing and annotation.</title>
        <authorList>
            <consortium name="The Broad Institute Genomics Platform"/>
            <consortium name="The Broad Institute Genome Sequencing Center for Infectious Disease"/>
            <person name="Wu L."/>
            <person name="Ma J."/>
        </authorList>
    </citation>
    <scope>NUCLEOTIDE SEQUENCE [LARGE SCALE GENOMIC DNA]</scope>
    <source>
        <strain evidence="3 4">JCM 13022</strain>
    </source>
</reference>
<evidence type="ECO:0000313" key="4">
    <source>
        <dbReference type="Proteomes" id="UP001500467"/>
    </source>
</evidence>
<dbReference type="Proteomes" id="UP001500467">
    <property type="component" value="Unassembled WGS sequence"/>
</dbReference>
<feature type="domain" description="DUF7586" evidence="2">
    <location>
        <begin position="364"/>
        <end position="447"/>
    </location>
</feature>
<gene>
    <name evidence="3" type="ORF">GCM10009675_13310</name>
</gene>
<evidence type="ECO:0000259" key="1">
    <source>
        <dbReference type="Pfam" id="PF00144"/>
    </source>
</evidence>
<proteinExistence type="predicted"/>
<dbReference type="PANTHER" id="PTHR46825">
    <property type="entry name" value="D-ALANYL-D-ALANINE-CARBOXYPEPTIDASE/ENDOPEPTIDASE AMPH"/>
    <property type="match status" value="1"/>
</dbReference>
<keyword evidence="3" id="KW-0378">Hydrolase</keyword>
<name>A0ABN1V8T3_9PSEU</name>
<sequence length="467" mass="49454">MRARVHPAPVYDLGMLPTTELVLNRRIATEQVAGRAPSLAAALVRDGEITWWGSRGTVDGVRPDRTTQYRIGSITKSIVGAAVLRLRDEGLLELNDPLDTHVPGTTFGGSTIAQLLSHTSGLTSESPGAWWERSPGGGWTDLSTSLTAGETKHRPGRRFHYSNVGYGVLGRLVAALRGADWLDVVRAEILEPLGMRHTTPMPGEHGLTTATGYAVHPFADVLLPEPAHDAGAMAPAGQLWSTLDDLARWTAFTGGRTGGVLDPDTVAEMREAATVDDSGTGWSAGYGLGFQLVQTGGKRLAGHTGSMPGFLACTLIDPATQTGAVTFANTTSGVGIAGLTADLIAIADDAEPPLPAEWAPSPVEPGLLELTGLWHWGPKPYHLYAMPDGWLNLTPADGSGRASRFRPLGDDRWLGLDGYYAGETLTVGRVSDGTPAYLDLATFVFTRTPYDPKAPVPGGVDPEGWRA</sequence>
<dbReference type="GO" id="GO:0016787">
    <property type="term" value="F:hydrolase activity"/>
    <property type="evidence" value="ECO:0007669"/>
    <property type="project" value="UniProtKB-KW"/>
</dbReference>
<keyword evidence="4" id="KW-1185">Reference proteome</keyword>
<dbReference type="InterPro" id="IPR012338">
    <property type="entry name" value="Beta-lactam/transpept-like"/>
</dbReference>
<feature type="domain" description="Beta-lactamase-related" evidence="1">
    <location>
        <begin position="26"/>
        <end position="347"/>
    </location>
</feature>
<dbReference type="InterPro" id="IPR001466">
    <property type="entry name" value="Beta-lactam-related"/>
</dbReference>
<dbReference type="SUPFAM" id="SSF56601">
    <property type="entry name" value="beta-lactamase/transpeptidase-like"/>
    <property type="match status" value="1"/>
</dbReference>
<dbReference type="Gene3D" id="3.40.710.10">
    <property type="entry name" value="DD-peptidase/beta-lactamase superfamily"/>
    <property type="match status" value="1"/>
</dbReference>
<dbReference type="PANTHER" id="PTHR46825:SF7">
    <property type="entry name" value="D-ALANYL-D-ALANINE CARBOXYPEPTIDASE"/>
    <property type="match status" value="1"/>
</dbReference>